<keyword evidence="3" id="KW-1185">Reference proteome</keyword>
<dbReference type="AlphaFoldDB" id="A0A165YYI3"/>
<reference evidence="2 3" key="1">
    <citation type="journal article" date="2016" name="Mol. Biol. Evol.">
        <title>Comparative Genomics of Early-Diverging Mushroom-Forming Fungi Provides Insights into the Origins of Lignocellulose Decay Capabilities.</title>
        <authorList>
            <person name="Nagy L.G."/>
            <person name="Riley R."/>
            <person name="Tritt A."/>
            <person name="Adam C."/>
            <person name="Daum C."/>
            <person name="Floudas D."/>
            <person name="Sun H."/>
            <person name="Yadav J.S."/>
            <person name="Pangilinan J."/>
            <person name="Larsson K.H."/>
            <person name="Matsuura K."/>
            <person name="Barry K."/>
            <person name="Labutti K."/>
            <person name="Kuo R."/>
            <person name="Ohm R.A."/>
            <person name="Bhattacharya S.S."/>
            <person name="Shirouzu T."/>
            <person name="Yoshinaga Y."/>
            <person name="Martin F.M."/>
            <person name="Grigoriev I.V."/>
            <person name="Hibbett D.S."/>
        </authorList>
    </citation>
    <scope>NUCLEOTIDE SEQUENCE [LARGE SCALE GENOMIC DNA]</scope>
    <source>
        <strain evidence="2 3">HHB12029</strain>
    </source>
</reference>
<gene>
    <name evidence="2" type="ORF">EXIGLDRAFT_720086</name>
</gene>
<sequence>MHQGLHKLIPEASPASPRQDPVQDLRRYTVSVQFSKATKSRSSCSQNFRS</sequence>
<protein>
    <submittedName>
        <fullName evidence="2">Uncharacterized protein</fullName>
    </submittedName>
</protein>
<feature type="region of interest" description="Disordered" evidence="1">
    <location>
        <begin position="1"/>
        <end position="25"/>
    </location>
</feature>
<organism evidence="2 3">
    <name type="scientific">Exidia glandulosa HHB12029</name>
    <dbReference type="NCBI Taxonomy" id="1314781"/>
    <lineage>
        <taxon>Eukaryota</taxon>
        <taxon>Fungi</taxon>
        <taxon>Dikarya</taxon>
        <taxon>Basidiomycota</taxon>
        <taxon>Agaricomycotina</taxon>
        <taxon>Agaricomycetes</taxon>
        <taxon>Auriculariales</taxon>
        <taxon>Exidiaceae</taxon>
        <taxon>Exidia</taxon>
    </lineage>
</organism>
<dbReference type="Proteomes" id="UP000077266">
    <property type="component" value="Unassembled WGS sequence"/>
</dbReference>
<accession>A0A165YYI3</accession>
<evidence type="ECO:0000313" key="3">
    <source>
        <dbReference type="Proteomes" id="UP000077266"/>
    </source>
</evidence>
<proteinExistence type="predicted"/>
<dbReference type="EMBL" id="KV427485">
    <property type="protein sequence ID" value="KZV77839.1"/>
    <property type="molecule type" value="Genomic_DNA"/>
</dbReference>
<evidence type="ECO:0000313" key="2">
    <source>
        <dbReference type="EMBL" id="KZV77839.1"/>
    </source>
</evidence>
<name>A0A165YYI3_EXIGL</name>
<dbReference type="InParanoid" id="A0A165YYI3"/>
<evidence type="ECO:0000256" key="1">
    <source>
        <dbReference type="SAM" id="MobiDB-lite"/>
    </source>
</evidence>